<dbReference type="InterPro" id="IPR036259">
    <property type="entry name" value="MFS_trans_sf"/>
</dbReference>
<dbReference type="InterPro" id="IPR020846">
    <property type="entry name" value="MFS_dom"/>
</dbReference>
<sequence>MISSVLPDKDRFGTDLGVLNIASTLPGVIGPAIAGVIVIAFGGYLAIYIAVVVIALLGALAVLPIKSVR</sequence>
<evidence type="ECO:0000256" key="2">
    <source>
        <dbReference type="ARBA" id="ARBA00022692"/>
    </source>
</evidence>
<dbReference type="STRING" id="381665.SAMN05216554_4037"/>
<keyword evidence="4 5" id="KW-0472">Membrane</keyword>
<comment type="subcellular location">
    <subcellularLocation>
        <location evidence="1">Cell membrane</location>
        <topology evidence="1">Multi-pass membrane protein</topology>
    </subcellularLocation>
</comment>
<evidence type="ECO:0000256" key="4">
    <source>
        <dbReference type="ARBA" id="ARBA00023136"/>
    </source>
</evidence>
<keyword evidence="8" id="KW-1185">Reference proteome</keyword>
<dbReference type="GO" id="GO:0005886">
    <property type="term" value="C:plasma membrane"/>
    <property type="evidence" value="ECO:0007669"/>
    <property type="project" value="UniProtKB-SubCell"/>
</dbReference>
<dbReference type="Proteomes" id="UP000198891">
    <property type="component" value="Unassembled WGS sequence"/>
</dbReference>
<dbReference type="SUPFAM" id="SSF103473">
    <property type="entry name" value="MFS general substrate transporter"/>
    <property type="match status" value="1"/>
</dbReference>
<accession>A0A1H3TB89</accession>
<dbReference type="Gene3D" id="1.20.1250.20">
    <property type="entry name" value="MFS general substrate transporter like domains"/>
    <property type="match status" value="1"/>
</dbReference>
<feature type="domain" description="Major facilitator superfamily (MFS) profile" evidence="6">
    <location>
        <begin position="1"/>
        <end position="69"/>
    </location>
</feature>
<proteinExistence type="predicted"/>
<reference evidence="7 8" key="1">
    <citation type="submission" date="2016-10" db="EMBL/GenBank/DDBJ databases">
        <authorList>
            <person name="de Groot N.N."/>
        </authorList>
    </citation>
    <scope>NUCLEOTIDE SEQUENCE [LARGE SCALE GENOMIC DNA]</scope>
    <source>
        <strain evidence="7 8">CGMCC 4.3491</strain>
    </source>
</reference>
<dbReference type="GO" id="GO:0022857">
    <property type="term" value="F:transmembrane transporter activity"/>
    <property type="evidence" value="ECO:0007669"/>
    <property type="project" value="InterPro"/>
</dbReference>
<name>A0A1H3TB89_9MICO</name>
<dbReference type="PROSITE" id="PS50850">
    <property type="entry name" value="MFS"/>
    <property type="match status" value="1"/>
</dbReference>
<feature type="transmembrane region" description="Helical" evidence="5">
    <location>
        <begin position="12"/>
        <end position="39"/>
    </location>
</feature>
<evidence type="ECO:0000259" key="6">
    <source>
        <dbReference type="PROSITE" id="PS50850"/>
    </source>
</evidence>
<evidence type="ECO:0000313" key="7">
    <source>
        <dbReference type="EMBL" id="SDZ47532.1"/>
    </source>
</evidence>
<evidence type="ECO:0000256" key="5">
    <source>
        <dbReference type="SAM" id="Phobius"/>
    </source>
</evidence>
<dbReference type="AlphaFoldDB" id="A0A1H3TB89"/>
<evidence type="ECO:0000313" key="8">
    <source>
        <dbReference type="Proteomes" id="UP000198891"/>
    </source>
</evidence>
<organism evidence="7 8">
    <name type="scientific">Herbiconiux ginsengi</name>
    <dbReference type="NCBI Taxonomy" id="381665"/>
    <lineage>
        <taxon>Bacteria</taxon>
        <taxon>Bacillati</taxon>
        <taxon>Actinomycetota</taxon>
        <taxon>Actinomycetes</taxon>
        <taxon>Micrococcales</taxon>
        <taxon>Microbacteriaceae</taxon>
        <taxon>Herbiconiux</taxon>
    </lineage>
</organism>
<dbReference type="EMBL" id="FNPZ01000005">
    <property type="protein sequence ID" value="SDZ47532.1"/>
    <property type="molecule type" value="Genomic_DNA"/>
</dbReference>
<keyword evidence="3 5" id="KW-1133">Transmembrane helix</keyword>
<evidence type="ECO:0000256" key="1">
    <source>
        <dbReference type="ARBA" id="ARBA00004651"/>
    </source>
</evidence>
<keyword evidence="2 5" id="KW-0812">Transmembrane</keyword>
<protein>
    <recommendedName>
        <fullName evidence="6">Major facilitator superfamily (MFS) profile domain-containing protein</fullName>
    </recommendedName>
</protein>
<feature type="transmembrane region" description="Helical" evidence="5">
    <location>
        <begin position="45"/>
        <end position="65"/>
    </location>
</feature>
<evidence type="ECO:0000256" key="3">
    <source>
        <dbReference type="ARBA" id="ARBA00022989"/>
    </source>
</evidence>
<gene>
    <name evidence="7" type="ORF">SAMN05216554_4037</name>
</gene>